<dbReference type="EMBL" id="SRMQ01000006">
    <property type="protein sequence ID" value="TGJ76404.1"/>
    <property type="molecule type" value="Genomic_DNA"/>
</dbReference>
<keyword evidence="3" id="KW-1003">Cell membrane</keyword>
<protein>
    <submittedName>
        <fullName evidence="10">Mannose permease IID component</fullName>
    </submittedName>
</protein>
<dbReference type="OrthoDB" id="9795582at2"/>
<feature type="transmembrane region" description="Helical" evidence="9">
    <location>
        <begin position="224"/>
        <end position="245"/>
    </location>
</feature>
<keyword evidence="6 9" id="KW-0812">Transmembrane</keyword>
<keyword evidence="11" id="KW-1185">Reference proteome</keyword>
<feature type="transmembrane region" description="Helical" evidence="9">
    <location>
        <begin position="140"/>
        <end position="160"/>
    </location>
</feature>
<evidence type="ECO:0000256" key="8">
    <source>
        <dbReference type="ARBA" id="ARBA00023136"/>
    </source>
</evidence>
<evidence type="ECO:0000256" key="4">
    <source>
        <dbReference type="ARBA" id="ARBA00022597"/>
    </source>
</evidence>
<dbReference type="NCBIfam" id="TIGR00828">
    <property type="entry name" value="EIID-AGA"/>
    <property type="match status" value="1"/>
</dbReference>
<dbReference type="InterPro" id="IPR004704">
    <property type="entry name" value="PTS_IID_man"/>
</dbReference>
<feature type="transmembrane region" description="Helical" evidence="9">
    <location>
        <begin position="105"/>
        <end position="128"/>
    </location>
</feature>
<dbReference type="PANTHER" id="PTHR32502">
    <property type="entry name" value="N-ACETYLGALACTOSAMINE PERMEASE II COMPONENT-RELATED"/>
    <property type="match status" value="1"/>
</dbReference>
<comment type="caution">
    <text evidence="10">The sequence shown here is derived from an EMBL/GenBank/DDBJ whole genome shotgun (WGS) entry which is preliminary data.</text>
</comment>
<organism evidence="10 11">
    <name type="scientific">Caproiciproducens galactitolivorans</name>
    <dbReference type="NCBI Taxonomy" id="642589"/>
    <lineage>
        <taxon>Bacteria</taxon>
        <taxon>Bacillati</taxon>
        <taxon>Bacillota</taxon>
        <taxon>Clostridia</taxon>
        <taxon>Eubacteriales</taxon>
        <taxon>Acutalibacteraceae</taxon>
        <taxon>Caproiciproducens</taxon>
    </lineage>
</organism>
<feature type="transmembrane region" description="Helical" evidence="9">
    <location>
        <begin position="181"/>
        <end position="204"/>
    </location>
</feature>
<dbReference type="PANTHER" id="PTHR32502:SF5">
    <property type="entry name" value="N-ACETYLGALACTOSAMINE PERMEASE IID COMPONENT-RELATED"/>
    <property type="match status" value="1"/>
</dbReference>
<accession>A0A4Z0XYA3</accession>
<dbReference type="PROSITE" id="PS51108">
    <property type="entry name" value="PTS_EIID"/>
    <property type="match status" value="1"/>
</dbReference>
<evidence type="ECO:0000256" key="3">
    <source>
        <dbReference type="ARBA" id="ARBA00022475"/>
    </source>
</evidence>
<dbReference type="Proteomes" id="UP000297714">
    <property type="component" value="Unassembled WGS sequence"/>
</dbReference>
<dbReference type="GO" id="GO:0009401">
    <property type="term" value="P:phosphoenolpyruvate-dependent sugar phosphotransferase system"/>
    <property type="evidence" value="ECO:0007669"/>
    <property type="project" value="UniProtKB-KW"/>
</dbReference>
<dbReference type="RefSeq" id="WP_135659613.1">
    <property type="nucleotide sequence ID" value="NZ_JAJUFJ010000005.1"/>
</dbReference>
<keyword evidence="5" id="KW-0598">Phosphotransferase system</keyword>
<dbReference type="InterPro" id="IPR050303">
    <property type="entry name" value="GatZ_KbaZ_carbometab"/>
</dbReference>
<evidence type="ECO:0000256" key="6">
    <source>
        <dbReference type="ARBA" id="ARBA00022692"/>
    </source>
</evidence>
<evidence type="ECO:0000313" key="10">
    <source>
        <dbReference type="EMBL" id="TGJ76404.1"/>
    </source>
</evidence>
<keyword evidence="2" id="KW-0813">Transport</keyword>
<evidence type="ECO:0000256" key="2">
    <source>
        <dbReference type="ARBA" id="ARBA00022448"/>
    </source>
</evidence>
<evidence type="ECO:0000256" key="7">
    <source>
        <dbReference type="ARBA" id="ARBA00022989"/>
    </source>
</evidence>
<comment type="subcellular location">
    <subcellularLocation>
        <location evidence="1">Cell membrane</location>
        <topology evidence="1">Multi-pass membrane protein</topology>
    </subcellularLocation>
</comment>
<keyword evidence="8 9" id="KW-0472">Membrane</keyword>
<dbReference type="GO" id="GO:0005886">
    <property type="term" value="C:plasma membrane"/>
    <property type="evidence" value="ECO:0007669"/>
    <property type="project" value="UniProtKB-SubCell"/>
</dbReference>
<gene>
    <name evidence="10" type="primary">manZ</name>
    <name evidence="10" type="ORF">CAGA_16110</name>
</gene>
<keyword evidence="4" id="KW-0762">Sugar transport</keyword>
<evidence type="ECO:0000256" key="1">
    <source>
        <dbReference type="ARBA" id="ARBA00004651"/>
    </source>
</evidence>
<evidence type="ECO:0000256" key="9">
    <source>
        <dbReference type="SAM" id="Phobius"/>
    </source>
</evidence>
<dbReference type="NCBIfam" id="NF007359">
    <property type="entry name" value="PRK09855.1"/>
    <property type="match status" value="1"/>
</dbReference>
<proteinExistence type="predicted"/>
<dbReference type="AlphaFoldDB" id="A0A4Z0XYA3"/>
<evidence type="ECO:0000256" key="5">
    <source>
        <dbReference type="ARBA" id="ARBA00022683"/>
    </source>
</evidence>
<keyword evidence="7 9" id="KW-1133">Transmembrane helix</keyword>
<feature type="transmembrane region" description="Helical" evidence="9">
    <location>
        <begin position="252"/>
        <end position="271"/>
    </location>
</feature>
<evidence type="ECO:0000313" key="11">
    <source>
        <dbReference type="Proteomes" id="UP000297714"/>
    </source>
</evidence>
<name>A0A4Z0XYA3_9FIRM</name>
<reference evidence="10 11" key="1">
    <citation type="submission" date="2019-04" db="EMBL/GenBank/DDBJ databases">
        <authorList>
            <person name="Poehlein A."/>
            <person name="Bengelsdorf F.R."/>
            <person name="Duerre P."/>
            <person name="Daniel R."/>
        </authorList>
    </citation>
    <scope>NUCLEOTIDE SEQUENCE [LARGE SCALE GENOMIC DNA]</scope>
    <source>
        <strain evidence="10 11">BS-1</strain>
    </source>
</reference>
<sequence>MKASDKNTAPEKVLTKKDITKLGWRSSLLQASFNYERMQSGGFLLAQMGCLKKIYKDDKKGLSEAMTDNLEFINTHPNLVGFLMGLLISLEEAKENRSTIKGLKVALFAPLAGIGDAIFWFTLLPIVAGITASMAMSGSILGPLLFFAVYLTIFILRLAWTHAGYNLGLKAVDTLREYSGIISKVATILGVTVIGGLIASYVHISLLPEIVVNSSKTVSIQKDFLDKIFPNILPFGYTLLMYFFLRKKKMSPVVLIAATFGLAILLSFLGIL</sequence>
<dbReference type="Pfam" id="PF03613">
    <property type="entry name" value="EIID-AGA"/>
    <property type="match status" value="1"/>
</dbReference>